<sequence length="35" mass="4133">MEFIQLNQFTWSVGLTHFKKIHSMVMLEVASNMSF</sequence>
<gene>
    <name evidence="1" type="ORF">Godav_024153</name>
</gene>
<proteinExistence type="predicted"/>
<evidence type="ECO:0000313" key="1">
    <source>
        <dbReference type="EMBL" id="MBA0629629.1"/>
    </source>
</evidence>
<evidence type="ECO:0000313" key="2">
    <source>
        <dbReference type="Proteomes" id="UP000593561"/>
    </source>
</evidence>
<dbReference type="AlphaFoldDB" id="A0A7J8SU64"/>
<protein>
    <submittedName>
        <fullName evidence="1">Uncharacterized protein</fullName>
    </submittedName>
</protein>
<accession>A0A7J8SU64</accession>
<dbReference type="Proteomes" id="UP000593561">
    <property type="component" value="Unassembled WGS sequence"/>
</dbReference>
<reference evidence="1 2" key="1">
    <citation type="journal article" date="2019" name="Genome Biol. Evol.">
        <title>Insights into the evolution of the New World diploid cottons (Gossypium, subgenus Houzingenia) based on genome sequencing.</title>
        <authorList>
            <person name="Grover C.E."/>
            <person name="Arick M.A. 2nd"/>
            <person name="Thrash A."/>
            <person name="Conover J.L."/>
            <person name="Sanders W.S."/>
            <person name="Peterson D.G."/>
            <person name="Frelichowski J.E."/>
            <person name="Scheffler J.A."/>
            <person name="Scheffler B.E."/>
            <person name="Wendel J.F."/>
        </authorList>
    </citation>
    <scope>NUCLEOTIDE SEQUENCE [LARGE SCALE GENOMIC DNA]</scope>
    <source>
        <strain evidence="1">27</strain>
        <tissue evidence="1">Leaf</tissue>
    </source>
</reference>
<name>A0A7J8SU64_GOSDV</name>
<organism evidence="1 2">
    <name type="scientific">Gossypium davidsonii</name>
    <name type="common">Davidson's cotton</name>
    <name type="synonym">Gossypium klotzschianum subsp. davidsonii</name>
    <dbReference type="NCBI Taxonomy" id="34287"/>
    <lineage>
        <taxon>Eukaryota</taxon>
        <taxon>Viridiplantae</taxon>
        <taxon>Streptophyta</taxon>
        <taxon>Embryophyta</taxon>
        <taxon>Tracheophyta</taxon>
        <taxon>Spermatophyta</taxon>
        <taxon>Magnoliopsida</taxon>
        <taxon>eudicotyledons</taxon>
        <taxon>Gunneridae</taxon>
        <taxon>Pentapetalae</taxon>
        <taxon>rosids</taxon>
        <taxon>malvids</taxon>
        <taxon>Malvales</taxon>
        <taxon>Malvaceae</taxon>
        <taxon>Malvoideae</taxon>
        <taxon>Gossypium</taxon>
    </lineage>
</organism>
<dbReference type="EMBL" id="JABFAC010000011">
    <property type="protein sequence ID" value="MBA0629629.1"/>
    <property type="molecule type" value="Genomic_DNA"/>
</dbReference>
<comment type="caution">
    <text evidence="1">The sequence shown here is derived from an EMBL/GenBank/DDBJ whole genome shotgun (WGS) entry which is preliminary data.</text>
</comment>
<keyword evidence="2" id="KW-1185">Reference proteome</keyword>